<feature type="compositionally biased region" description="Basic and acidic residues" evidence="1">
    <location>
        <begin position="681"/>
        <end position="698"/>
    </location>
</feature>
<feature type="compositionally biased region" description="Basic residues" evidence="1">
    <location>
        <begin position="137"/>
        <end position="147"/>
    </location>
</feature>
<gene>
    <name evidence="2" type="ORF">CINC_LOCUS5348</name>
</gene>
<feature type="region of interest" description="Disordered" evidence="1">
    <location>
        <begin position="317"/>
        <end position="355"/>
    </location>
</feature>
<feature type="region of interest" description="Disordered" evidence="1">
    <location>
        <begin position="655"/>
        <end position="750"/>
    </location>
</feature>
<name>A0A9N8PY97_CHRIL</name>
<evidence type="ECO:0000256" key="1">
    <source>
        <dbReference type="SAM" id="MobiDB-lite"/>
    </source>
</evidence>
<feature type="compositionally biased region" description="Basic and acidic residues" evidence="1">
    <location>
        <begin position="484"/>
        <end position="493"/>
    </location>
</feature>
<feature type="compositionally biased region" description="Polar residues" evidence="1">
    <location>
        <begin position="386"/>
        <end position="401"/>
    </location>
</feature>
<feature type="compositionally biased region" description="Low complexity" evidence="1">
    <location>
        <begin position="1135"/>
        <end position="1150"/>
    </location>
</feature>
<protein>
    <submittedName>
        <fullName evidence="2">Uncharacterized protein</fullName>
    </submittedName>
</protein>
<feature type="region of interest" description="Disordered" evidence="1">
    <location>
        <begin position="1"/>
        <end position="174"/>
    </location>
</feature>
<evidence type="ECO:0000313" key="2">
    <source>
        <dbReference type="EMBL" id="CAD0194493.1"/>
    </source>
</evidence>
<feature type="compositionally biased region" description="Basic and acidic residues" evidence="1">
    <location>
        <begin position="317"/>
        <end position="337"/>
    </location>
</feature>
<feature type="region of interest" description="Disordered" evidence="1">
    <location>
        <begin position="896"/>
        <end position="937"/>
    </location>
</feature>
<feature type="compositionally biased region" description="Basic and acidic residues" evidence="1">
    <location>
        <begin position="90"/>
        <end position="111"/>
    </location>
</feature>
<feature type="region of interest" description="Disordered" evidence="1">
    <location>
        <begin position="386"/>
        <end position="493"/>
    </location>
</feature>
<dbReference type="Proteomes" id="UP001154114">
    <property type="component" value="Chromosome 2"/>
</dbReference>
<accession>A0A9N8PY97</accession>
<dbReference type="EMBL" id="LR824005">
    <property type="protein sequence ID" value="CAD0194493.1"/>
    <property type="molecule type" value="Genomic_DNA"/>
</dbReference>
<evidence type="ECO:0000313" key="3">
    <source>
        <dbReference type="Proteomes" id="UP001154114"/>
    </source>
</evidence>
<dbReference type="AlphaFoldDB" id="A0A9N8PY97"/>
<feature type="compositionally biased region" description="Basic and acidic residues" evidence="1">
    <location>
        <begin position="1015"/>
        <end position="1038"/>
    </location>
</feature>
<proteinExistence type="predicted"/>
<dbReference type="OrthoDB" id="5917823at2759"/>
<feature type="compositionally biased region" description="Basic and acidic residues" evidence="1">
    <location>
        <begin position="458"/>
        <end position="474"/>
    </location>
</feature>
<feature type="region of interest" description="Disordered" evidence="1">
    <location>
        <begin position="1123"/>
        <end position="1180"/>
    </location>
</feature>
<feature type="compositionally biased region" description="Basic and acidic residues" evidence="1">
    <location>
        <begin position="982"/>
        <end position="992"/>
    </location>
</feature>
<organism evidence="2 3">
    <name type="scientific">Chrysodeixis includens</name>
    <name type="common">Soybean looper</name>
    <name type="synonym">Pseudoplusia includens</name>
    <dbReference type="NCBI Taxonomy" id="689277"/>
    <lineage>
        <taxon>Eukaryota</taxon>
        <taxon>Metazoa</taxon>
        <taxon>Ecdysozoa</taxon>
        <taxon>Arthropoda</taxon>
        <taxon>Hexapoda</taxon>
        <taxon>Insecta</taxon>
        <taxon>Pterygota</taxon>
        <taxon>Neoptera</taxon>
        <taxon>Endopterygota</taxon>
        <taxon>Lepidoptera</taxon>
        <taxon>Glossata</taxon>
        <taxon>Ditrysia</taxon>
        <taxon>Noctuoidea</taxon>
        <taxon>Noctuidae</taxon>
        <taxon>Plusiinae</taxon>
        <taxon>Chrysodeixis</taxon>
    </lineage>
</organism>
<sequence length="1197" mass="133196">MGQAGSHAPPPQRGRRAHTLPHDPPRLAPKVLPTLCESPRLRSTDNGAILHSGGTISGRRPNTIHDNVPHGHVHANVYRSRSAGTTGESGELRARERDPLHRSHTNLELRQADSSSINKRFGSEPDLRVEEEQKTRSGNKHFRKKYRAPPPPTHDNFEGSSPDSSEGNARPEPQRKLRLFKTRNETKKLNGQDNLQFRNSYHEYKSLDGSDNQAFERRYRSPCKDKEQHFKYPDNKDMVQSTASLKREERQIQTKQDYRKTRIERMSGCRAKTAKNEHSEAWKTPLLNRNFRYSERFKKDDSELPTLRRERTFDETLVASERESDSSRAAHESRMKAIGEQLKGGKLSPLAETSKPLRKSLPSLLVKNNEEKDEFQAELKKATSRIRNQLGSKVNNSVTKTSQEKNEHKTPTKIPSKVKKSSPTSAASKPEAKVSRRPLSRANEDKARQSNVNVNAKTTDKYKLSSKENNRPMPDRGQASGKESTPEHSPTRKLETLISQPTQEKQKHQQAPSKQFYFGMIESKAPNTHDHLKDFPGLGSPIIEEISNFHLIEQKLLSYHEEDAEFDKFNEDLRSKMKEELKIKNISSESALSSGSDGSCSEGSLGIALRLRPTLPKKQRAVPRFSPAAAWRQLASLDDHLAAETQPLAVETKLSGDISADSSPRSEQSADKSGDSGISGDHAHSDHRIDSPSRHHGADSGAAWTPQQDLGDSSSEGGGAAPPRPAPTATYSPGHQPFCLSLPRDHHDRGKQLQQGFNSLQKLRKSVSGALGAALGSRRFDLEHEPMLQEPEQNWFLTKSAPNSLSNPLLFQQPARAKGSDEDVIKEESLPSLEKEELGTWRPGTSYLSWGGHVMYLPPAPAADQPLSMLGPIERPVRSKSSGCLEASARAARAALGAEMRERERSASPAAPGHARALPARVLPSSNRSSNVTARGKRFTFQSTVRQLERRRLAEKLSKEADLKEQQRRTELEAMRRVEEEFQRKRAREKANIRQQLRLVSSGAASMPSPTQHNKTRDEPDGSCRESPAPERMRDGRQRHSNASSEISGRSKSTTPVRSVELSEWRLAGGGARVYRDWAPAHAHPPACARMPIATHHHNGSAEAEAFSGSPRSDNYRLEFARGRSVTSARDGHSPRTPRAPRLLAAAREPSSSGSELSLRQPIKISEPTVEESESEEPAIVPTLRPARPALTALLTH</sequence>
<feature type="compositionally biased region" description="Polar residues" evidence="1">
    <location>
        <begin position="1041"/>
        <end position="1057"/>
    </location>
</feature>
<feature type="compositionally biased region" description="Polar residues" evidence="1">
    <location>
        <begin position="158"/>
        <end position="167"/>
    </location>
</feature>
<feature type="compositionally biased region" description="Basic and acidic residues" evidence="1">
    <location>
        <begin position="121"/>
        <end position="135"/>
    </location>
</feature>
<reference evidence="2" key="1">
    <citation type="submission" date="2021-12" db="EMBL/GenBank/DDBJ databases">
        <authorList>
            <person name="King R."/>
        </authorList>
    </citation>
    <scope>NUCLEOTIDE SEQUENCE</scope>
</reference>
<feature type="compositionally biased region" description="Polar residues" evidence="1">
    <location>
        <begin position="924"/>
        <end position="933"/>
    </location>
</feature>
<keyword evidence="3" id="KW-1185">Reference proteome</keyword>
<feature type="region of interest" description="Disordered" evidence="1">
    <location>
        <begin position="982"/>
        <end position="1059"/>
    </location>
</feature>